<feature type="signal peptide" evidence="1">
    <location>
        <begin position="1"/>
        <end position="18"/>
    </location>
</feature>
<dbReference type="EMBL" id="MU865613">
    <property type="protein sequence ID" value="KAK4220936.1"/>
    <property type="molecule type" value="Genomic_DNA"/>
</dbReference>
<dbReference type="InterPro" id="IPR008914">
    <property type="entry name" value="PEBP"/>
</dbReference>
<dbReference type="AlphaFoldDB" id="A0AAN6YMW4"/>
<evidence type="ECO:0000313" key="2">
    <source>
        <dbReference type="EMBL" id="KAK4220936.1"/>
    </source>
</evidence>
<dbReference type="Proteomes" id="UP001301958">
    <property type="component" value="Unassembled WGS sequence"/>
</dbReference>
<protein>
    <submittedName>
        <fullName evidence="2">PEBP-like protein</fullName>
    </submittedName>
</protein>
<keyword evidence="3" id="KW-1185">Reference proteome</keyword>
<comment type="caution">
    <text evidence="2">The sequence shown here is derived from an EMBL/GenBank/DDBJ whole genome shotgun (WGS) entry which is preliminary data.</text>
</comment>
<evidence type="ECO:0000256" key="1">
    <source>
        <dbReference type="SAM" id="SignalP"/>
    </source>
</evidence>
<dbReference type="InterPro" id="IPR035810">
    <property type="entry name" value="PEBP_euk"/>
</dbReference>
<organism evidence="2 3">
    <name type="scientific">Podospora fimiseda</name>
    <dbReference type="NCBI Taxonomy" id="252190"/>
    <lineage>
        <taxon>Eukaryota</taxon>
        <taxon>Fungi</taxon>
        <taxon>Dikarya</taxon>
        <taxon>Ascomycota</taxon>
        <taxon>Pezizomycotina</taxon>
        <taxon>Sordariomycetes</taxon>
        <taxon>Sordariomycetidae</taxon>
        <taxon>Sordariales</taxon>
        <taxon>Podosporaceae</taxon>
        <taxon>Podospora</taxon>
    </lineage>
</organism>
<sequence>MRLITTTLLFFLSPLISAQTPPGFTPSTDSPLLLTFGTKSLTTPGTNLTKSESSVRPTIGTASTLPQNNTYIYLMIDVDVPFNFQNPAAGGPRRTNLHALITGYKPSATANSQGIYELTSTSTGPIAYIGPGPPPETPLYAHKYVNLLFETEEGLDITRAQVGQTFGFDINVFLANVKGIGPLVAGNWIEVAGQWN</sequence>
<reference evidence="2" key="2">
    <citation type="submission" date="2023-05" db="EMBL/GenBank/DDBJ databases">
        <authorList>
            <consortium name="Lawrence Berkeley National Laboratory"/>
            <person name="Steindorff A."/>
            <person name="Hensen N."/>
            <person name="Bonometti L."/>
            <person name="Westerberg I."/>
            <person name="Brannstrom I.O."/>
            <person name="Guillou S."/>
            <person name="Cros-Aarteil S."/>
            <person name="Calhoun S."/>
            <person name="Haridas S."/>
            <person name="Kuo A."/>
            <person name="Mondo S."/>
            <person name="Pangilinan J."/>
            <person name="Riley R."/>
            <person name="Labutti K."/>
            <person name="Andreopoulos B."/>
            <person name="Lipzen A."/>
            <person name="Chen C."/>
            <person name="Yanf M."/>
            <person name="Daum C."/>
            <person name="Ng V."/>
            <person name="Clum A."/>
            <person name="Ohm R."/>
            <person name="Martin F."/>
            <person name="Silar P."/>
            <person name="Natvig D."/>
            <person name="Lalanne C."/>
            <person name="Gautier V."/>
            <person name="Ament-Velasquez S.L."/>
            <person name="Kruys A."/>
            <person name="Hutchinson M.I."/>
            <person name="Powell A.J."/>
            <person name="Barry K."/>
            <person name="Miller A.N."/>
            <person name="Grigoriev I.V."/>
            <person name="Debuchy R."/>
            <person name="Gladieux P."/>
            <person name="Thoren M.H."/>
            <person name="Johannesson H."/>
        </authorList>
    </citation>
    <scope>NUCLEOTIDE SEQUENCE</scope>
    <source>
        <strain evidence="2">CBS 990.96</strain>
    </source>
</reference>
<dbReference type="CDD" id="cd00866">
    <property type="entry name" value="PEBP_euk"/>
    <property type="match status" value="1"/>
</dbReference>
<accession>A0AAN6YMW4</accession>
<evidence type="ECO:0000313" key="3">
    <source>
        <dbReference type="Proteomes" id="UP001301958"/>
    </source>
</evidence>
<dbReference type="InterPro" id="IPR036610">
    <property type="entry name" value="PEBP-like_sf"/>
</dbReference>
<dbReference type="Pfam" id="PF01161">
    <property type="entry name" value="PBP"/>
    <property type="match status" value="1"/>
</dbReference>
<dbReference type="SUPFAM" id="SSF49777">
    <property type="entry name" value="PEBP-like"/>
    <property type="match status" value="1"/>
</dbReference>
<name>A0AAN6YMW4_9PEZI</name>
<feature type="chain" id="PRO_5043031295" evidence="1">
    <location>
        <begin position="19"/>
        <end position="196"/>
    </location>
</feature>
<gene>
    <name evidence="2" type="ORF">QBC38DRAFT_155439</name>
</gene>
<dbReference type="Gene3D" id="3.90.280.10">
    <property type="entry name" value="PEBP-like"/>
    <property type="match status" value="1"/>
</dbReference>
<proteinExistence type="predicted"/>
<keyword evidence="1" id="KW-0732">Signal</keyword>
<reference evidence="2" key="1">
    <citation type="journal article" date="2023" name="Mol. Phylogenet. Evol.">
        <title>Genome-scale phylogeny and comparative genomics of the fungal order Sordariales.</title>
        <authorList>
            <person name="Hensen N."/>
            <person name="Bonometti L."/>
            <person name="Westerberg I."/>
            <person name="Brannstrom I.O."/>
            <person name="Guillou S."/>
            <person name="Cros-Aarteil S."/>
            <person name="Calhoun S."/>
            <person name="Haridas S."/>
            <person name="Kuo A."/>
            <person name="Mondo S."/>
            <person name="Pangilinan J."/>
            <person name="Riley R."/>
            <person name="LaButti K."/>
            <person name="Andreopoulos B."/>
            <person name="Lipzen A."/>
            <person name="Chen C."/>
            <person name="Yan M."/>
            <person name="Daum C."/>
            <person name="Ng V."/>
            <person name="Clum A."/>
            <person name="Steindorff A."/>
            <person name="Ohm R.A."/>
            <person name="Martin F."/>
            <person name="Silar P."/>
            <person name="Natvig D.O."/>
            <person name="Lalanne C."/>
            <person name="Gautier V."/>
            <person name="Ament-Velasquez S.L."/>
            <person name="Kruys A."/>
            <person name="Hutchinson M.I."/>
            <person name="Powell A.J."/>
            <person name="Barry K."/>
            <person name="Miller A.N."/>
            <person name="Grigoriev I.V."/>
            <person name="Debuchy R."/>
            <person name="Gladieux P."/>
            <person name="Hiltunen Thoren M."/>
            <person name="Johannesson H."/>
        </authorList>
    </citation>
    <scope>NUCLEOTIDE SEQUENCE</scope>
    <source>
        <strain evidence="2">CBS 990.96</strain>
    </source>
</reference>